<protein>
    <recommendedName>
        <fullName evidence="3">UDP-N-acetylglucosamine--peptide N-acetylglucosaminyltransferase SPINDLY</fullName>
    </recommendedName>
</protein>
<dbReference type="PANTHER" id="PTHR44366:SF1">
    <property type="entry name" value="UDP-N-ACETYLGLUCOSAMINE--PEPTIDE N-ACETYLGLUCOSAMINYLTRANSFERASE 110 KDA SUBUNIT"/>
    <property type="match status" value="1"/>
</dbReference>
<dbReference type="SUPFAM" id="SSF48452">
    <property type="entry name" value="TPR-like"/>
    <property type="match status" value="1"/>
</dbReference>
<dbReference type="Pfam" id="PF13424">
    <property type="entry name" value="TPR_12"/>
    <property type="match status" value="1"/>
</dbReference>
<gene>
    <name evidence="2" type="ORF">PCAR00345_LOCUS39173</name>
</gene>
<feature type="repeat" description="TPR" evidence="1">
    <location>
        <begin position="171"/>
        <end position="204"/>
    </location>
</feature>
<organism evidence="2">
    <name type="scientific">Chrysotila carterae</name>
    <name type="common">Marine alga</name>
    <name type="synonym">Syracosphaera carterae</name>
    <dbReference type="NCBI Taxonomy" id="13221"/>
    <lineage>
        <taxon>Eukaryota</taxon>
        <taxon>Haptista</taxon>
        <taxon>Haptophyta</taxon>
        <taxon>Prymnesiophyceae</taxon>
        <taxon>Isochrysidales</taxon>
        <taxon>Isochrysidaceae</taxon>
        <taxon>Chrysotila</taxon>
    </lineage>
</organism>
<accession>A0A7S4FBW8</accession>
<dbReference type="PANTHER" id="PTHR44366">
    <property type="entry name" value="UDP-N-ACETYLGLUCOSAMINE--PEPTIDE N-ACETYLGLUCOSAMINYLTRANSFERASE 110 KDA SUBUNIT"/>
    <property type="match status" value="1"/>
</dbReference>
<sequence>MLLFMPKPCLTGKRKPPKLVEETEGTCPFHRSDASPEELSEFGHELERDGRRQEALRCYGKAIRDNPKAAIGWYDLATALQHTDRPHALRYYKHALSLEPSAFHYNQLGVLLRADERHEDAVRSFKKAMSIDAANADAAFNLGGTYELLGQYREALRAYRKALDVESANEARIQNNIGNVHGKLGDWTAAIAAYREAEEADPAFPETHANLLHVFISLGSFDQAKAQLRRARKALPDDEKLSEREQQLNEAIQKRDDEKRKAKWRQEIDKRAAHMTREERIKRFQQVIGHCGPDNKMCMRELLGQTDVDEDVPVRF</sequence>
<name>A0A7S4FBW8_CHRCT</name>
<reference evidence="2" key="1">
    <citation type="submission" date="2021-01" db="EMBL/GenBank/DDBJ databases">
        <authorList>
            <person name="Corre E."/>
            <person name="Pelletier E."/>
            <person name="Niang G."/>
            <person name="Scheremetjew M."/>
            <person name="Finn R."/>
            <person name="Kale V."/>
            <person name="Holt S."/>
            <person name="Cochrane G."/>
            <person name="Meng A."/>
            <person name="Brown T."/>
            <person name="Cohen L."/>
        </authorList>
    </citation>
    <scope>NUCLEOTIDE SEQUENCE</scope>
    <source>
        <strain evidence="2">CCMP645</strain>
    </source>
</reference>
<evidence type="ECO:0008006" key="3">
    <source>
        <dbReference type="Google" id="ProtNLM"/>
    </source>
</evidence>
<dbReference type="InterPro" id="IPR011990">
    <property type="entry name" value="TPR-like_helical_dom_sf"/>
</dbReference>
<proteinExistence type="predicted"/>
<dbReference type="GO" id="GO:0006493">
    <property type="term" value="P:protein O-linked glycosylation"/>
    <property type="evidence" value="ECO:0007669"/>
    <property type="project" value="InterPro"/>
</dbReference>
<feature type="repeat" description="TPR" evidence="1">
    <location>
        <begin position="136"/>
        <end position="169"/>
    </location>
</feature>
<dbReference type="PROSITE" id="PS50005">
    <property type="entry name" value="TPR"/>
    <property type="match status" value="4"/>
</dbReference>
<dbReference type="GO" id="GO:0097363">
    <property type="term" value="F:protein O-acetylglucosaminyltransferase activity"/>
    <property type="evidence" value="ECO:0007669"/>
    <property type="project" value="TreeGrafter"/>
</dbReference>
<evidence type="ECO:0000256" key="1">
    <source>
        <dbReference type="PROSITE-ProRule" id="PRU00339"/>
    </source>
</evidence>
<dbReference type="PROSITE" id="PS50293">
    <property type="entry name" value="TPR_REGION"/>
    <property type="match status" value="1"/>
</dbReference>
<dbReference type="AlphaFoldDB" id="A0A7S4FBW8"/>
<dbReference type="Pfam" id="PF13181">
    <property type="entry name" value="TPR_8"/>
    <property type="match status" value="1"/>
</dbReference>
<feature type="repeat" description="TPR" evidence="1">
    <location>
        <begin position="102"/>
        <end position="135"/>
    </location>
</feature>
<dbReference type="Gene3D" id="1.25.40.10">
    <property type="entry name" value="Tetratricopeptide repeat domain"/>
    <property type="match status" value="3"/>
</dbReference>
<dbReference type="EMBL" id="HBIZ01063385">
    <property type="protein sequence ID" value="CAE0786465.1"/>
    <property type="molecule type" value="Transcribed_RNA"/>
</dbReference>
<dbReference type="InterPro" id="IPR037919">
    <property type="entry name" value="OGT"/>
</dbReference>
<feature type="repeat" description="TPR" evidence="1">
    <location>
        <begin position="36"/>
        <end position="69"/>
    </location>
</feature>
<keyword evidence="1" id="KW-0802">TPR repeat</keyword>
<dbReference type="Pfam" id="PF13432">
    <property type="entry name" value="TPR_16"/>
    <property type="match status" value="1"/>
</dbReference>
<dbReference type="InterPro" id="IPR019734">
    <property type="entry name" value="TPR_rpt"/>
</dbReference>
<evidence type="ECO:0000313" key="2">
    <source>
        <dbReference type="EMBL" id="CAE0786465.1"/>
    </source>
</evidence>
<dbReference type="SMART" id="SM00028">
    <property type="entry name" value="TPR"/>
    <property type="match status" value="5"/>
</dbReference>